<dbReference type="PROSITE" id="PS01124">
    <property type="entry name" value="HTH_ARAC_FAMILY_2"/>
    <property type="match status" value="1"/>
</dbReference>
<keyword evidence="1" id="KW-0805">Transcription regulation</keyword>
<feature type="domain" description="HTH araC/xylS-type" evidence="4">
    <location>
        <begin position="224"/>
        <end position="322"/>
    </location>
</feature>
<name>A0A7G9QRT7_9GAMM</name>
<dbReference type="AlphaFoldDB" id="A0A7G9QRT7"/>
<dbReference type="InterPro" id="IPR002818">
    <property type="entry name" value="DJ-1/PfpI"/>
</dbReference>
<dbReference type="Gene3D" id="1.10.10.60">
    <property type="entry name" value="Homeodomain-like"/>
    <property type="match status" value="1"/>
</dbReference>
<dbReference type="InterPro" id="IPR052158">
    <property type="entry name" value="INH-QAR"/>
</dbReference>
<dbReference type="Pfam" id="PF12833">
    <property type="entry name" value="HTH_18"/>
    <property type="match status" value="1"/>
</dbReference>
<keyword evidence="2" id="KW-0804">Transcription</keyword>
<dbReference type="InterPro" id="IPR009057">
    <property type="entry name" value="Homeodomain-like_sf"/>
</dbReference>
<evidence type="ECO:0000259" key="4">
    <source>
        <dbReference type="PROSITE" id="PS01124"/>
    </source>
</evidence>
<dbReference type="Proteomes" id="UP000515977">
    <property type="component" value="Chromosome"/>
</dbReference>
<dbReference type="KEGG" id="tbv:H9L17_12835"/>
<sequence>MQDFEILVLDGTNPSGVAMTRDILEAARLYAARTGHALPTWSFHSPAGGTVRLQGGLSIETRRLPDRRTSQGAVVVVPGLWVESAQGIRDRIAREDARRAIAYLRRRGKTGATVAASCSAAFLLHAAGLLDGRRATTTWWLAPELARLAPHTQLEGNRILCVDGSVVTAGAAFAQSDVMLYLLRQRFGAALTEGVSRVLLLHERSESAQFVVPAMLASGDALVSKLTRRVEAALPDIPSVAELAKELHVSERTLGRRVRHATGMGTNAMIQSIRVHRARALLRTSRMSIEQVALSVGYRDATALRRLMQKAVGTTPGQVRATTSVAEQTGRRVRTSLRKAG</sequence>
<reference evidence="5 6" key="1">
    <citation type="submission" date="2020-08" db="EMBL/GenBank/DDBJ databases">
        <title>Genome sequence of Thermomonas brevis KACC 16975T.</title>
        <authorList>
            <person name="Hyun D.-W."/>
            <person name="Bae J.-W."/>
        </authorList>
    </citation>
    <scope>NUCLEOTIDE SEQUENCE [LARGE SCALE GENOMIC DNA]</scope>
    <source>
        <strain evidence="5 6">KACC 16975</strain>
    </source>
</reference>
<dbReference type="RefSeq" id="WP_187569824.1">
    <property type="nucleotide sequence ID" value="NZ_CP060711.1"/>
</dbReference>
<dbReference type="EMBL" id="CP060711">
    <property type="protein sequence ID" value="QNN46062.1"/>
    <property type="molecule type" value="Genomic_DNA"/>
</dbReference>
<keyword evidence="6" id="KW-1185">Reference proteome</keyword>
<feature type="region of interest" description="Disordered" evidence="3">
    <location>
        <begin position="321"/>
        <end position="341"/>
    </location>
</feature>
<dbReference type="PANTHER" id="PTHR43130:SF11">
    <property type="entry name" value="TRANSCRIPTIONAL REGULATORY PROTEIN"/>
    <property type="match status" value="1"/>
</dbReference>
<feature type="compositionally biased region" description="Basic residues" evidence="3">
    <location>
        <begin position="331"/>
        <end position="341"/>
    </location>
</feature>
<evidence type="ECO:0000256" key="1">
    <source>
        <dbReference type="ARBA" id="ARBA00023015"/>
    </source>
</evidence>
<evidence type="ECO:0000256" key="3">
    <source>
        <dbReference type="SAM" id="MobiDB-lite"/>
    </source>
</evidence>
<dbReference type="SMART" id="SM00342">
    <property type="entry name" value="HTH_ARAC"/>
    <property type="match status" value="1"/>
</dbReference>
<dbReference type="PANTHER" id="PTHR43130">
    <property type="entry name" value="ARAC-FAMILY TRANSCRIPTIONAL REGULATOR"/>
    <property type="match status" value="1"/>
</dbReference>
<accession>A0A7G9QRT7</accession>
<gene>
    <name evidence="5" type="ORF">H9L17_12835</name>
</gene>
<evidence type="ECO:0000313" key="5">
    <source>
        <dbReference type="EMBL" id="QNN46062.1"/>
    </source>
</evidence>
<dbReference type="SUPFAM" id="SSF46689">
    <property type="entry name" value="Homeodomain-like"/>
    <property type="match status" value="1"/>
</dbReference>
<dbReference type="SUPFAM" id="SSF52317">
    <property type="entry name" value="Class I glutamine amidotransferase-like"/>
    <property type="match status" value="1"/>
</dbReference>
<dbReference type="Gene3D" id="3.40.50.880">
    <property type="match status" value="1"/>
</dbReference>
<dbReference type="GO" id="GO:0043565">
    <property type="term" value="F:sequence-specific DNA binding"/>
    <property type="evidence" value="ECO:0007669"/>
    <property type="project" value="InterPro"/>
</dbReference>
<dbReference type="InterPro" id="IPR018060">
    <property type="entry name" value="HTH_AraC"/>
</dbReference>
<evidence type="ECO:0000313" key="6">
    <source>
        <dbReference type="Proteomes" id="UP000515977"/>
    </source>
</evidence>
<dbReference type="Pfam" id="PF01965">
    <property type="entry name" value="DJ-1_PfpI"/>
    <property type="match status" value="1"/>
</dbReference>
<organism evidence="5 6">
    <name type="scientific">Thermomonas brevis</name>
    <dbReference type="NCBI Taxonomy" id="215691"/>
    <lineage>
        <taxon>Bacteria</taxon>
        <taxon>Pseudomonadati</taxon>
        <taxon>Pseudomonadota</taxon>
        <taxon>Gammaproteobacteria</taxon>
        <taxon>Lysobacterales</taxon>
        <taxon>Lysobacteraceae</taxon>
        <taxon>Thermomonas</taxon>
    </lineage>
</organism>
<evidence type="ECO:0000256" key="2">
    <source>
        <dbReference type="ARBA" id="ARBA00023163"/>
    </source>
</evidence>
<dbReference type="InterPro" id="IPR029062">
    <property type="entry name" value="Class_I_gatase-like"/>
</dbReference>
<proteinExistence type="predicted"/>
<protein>
    <submittedName>
        <fullName evidence="5">Helix-turn-helix domain-containing protein</fullName>
    </submittedName>
</protein>
<dbReference type="GO" id="GO:0003700">
    <property type="term" value="F:DNA-binding transcription factor activity"/>
    <property type="evidence" value="ECO:0007669"/>
    <property type="project" value="InterPro"/>
</dbReference>